<evidence type="ECO:0000256" key="1">
    <source>
        <dbReference type="SAM" id="MobiDB-lite"/>
    </source>
</evidence>
<dbReference type="Proteomes" id="UP000308197">
    <property type="component" value="Unassembled WGS sequence"/>
</dbReference>
<feature type="region of interest" description="Disordered" evidence="1">
    <location>
        <begin position="73"/>
        <end position="224"/>
    </location>
</feature>
<dbReference type="AlphaFoldDB" id="A0A5C3PD76"/>
<accession>A0A5C3PD76</accession>
<evidence type="ECO:0000313" key="3">
    <source>
        <dbReference type="Proteomes" id="UP000308197"/>
    </source>
</evidence>
<sequence>MLGILMLDTAASATHGRCCAPIASAAYASRGPPPSRRHRRSAAHKEHRARVARRGDGRCGRIWCASSPVQNEDRHSVCALRRSPSSAPALPNRPPSPLQSATDRGRRAHTRTRTRRARASAAAPSSFEPRRQTQTAAAAPGDGIRAWQKPPSSKPSFRRGSTNESPSALPGPALAAPTSERRTRSTSPCVRFPAPCTRSSPPGAAAQHLGTSTVRPAVTQRAGR</sequence>
<feature type="compositionally biased region" description="Polar residues" evidence="1">
    <location>
        <begin position="150"/>
        <end position="164"/>
    </location>
</feature>
<gene>
    <name evidence="2" type="ORF">K466DRAFT_162112</name>
</gene>
<dbReference type="EMBL" id="ML211212">
    <property type="protein sequence ID" value="TFK86180.1"/>
    <property type="molecule type" value="Genomic_DNA"/>
</dbReference>
<proteinExistence type="predicted"/>
<organism evidence="2 3">
    <name type="scientific">Polyporus arcularius HHB13444</name>
    <dbReference type="NCBI Taxonomy" id="1314778"/>
    <lineage>
        <taxon>Eukaryota</taxon>
        <taxon>Fungi</taxon>
        <taxon>Dikarya</taxon>
        <taxon>Basidiomycota</taxon>
        <taxon>Agaricomycotina</taxon>
        <taxon>Agaricomycetes</taxon>
        <taxon>Polyporales</taxon>
        <taxon>Polyporaceae</taxon>
        <taxon>Polyporus</taxon>
    </lineage>
</organism>
<name>A0A5C3PD76_9APHY</name>
<protein>
    <submittedName>
        <fullName evidence="2">Uncharacterized protein</fullName>
    </submittedName>
</protein>
<feature type="compositionally biased region" description="Low complexity" evidence="1">
    <location>
        <begin position="165"/>
        <end position="177"/>
    </location>
</feature>
<evidence type="ECO:0000313" key="2">
    <source>
        <dbReference type="EMBL" id="TFK86180.1"/>
    </source>
</evidence>
<feature type="region of interest" description="Disordered" evidence="1">
    <location>
        <begin position="26"/>
        <end position="54"/>
    </location>
</feature>
<dbReference type="InParanoid" id="A0A5C3PD76"/>
<feature type="compositionally biased region" description="Basic residues" evidence="1">
    <location>
        <begin position="106"/>
        <end position="118"/>
    </location>
</feature>
<reference evidence="2 3" key="1">
    <citation type="journal article" date="2019" name="Nat. Ecol. Evol.">
        <title>Megaphylogeny resolves global patterns of mushroom evolution.</title>
        <authorList>
            <person name="Varga T."/>
            <person name="Krizsan K."/>
            <person name="Foldi C."/>
            <person name="Dima B."/>
            <person name="Sanchez-Garcia M."/>
            <person name="Sanchez-Ramirez S."/>
            <person name="Szollosi G.J."/>
            <person name="Szarkandi J.G."/>
            <person name="Papp V."/>
            <person name="Albert L."/>
            <person name="Andreopoulos W."/>
            <person name="Angelini C."/>
            <person name="Antonin V."/>
            <person name="Barry K.W."/>
            <person name="Bougher N.L."/>
            <person name="Buchanan P."/>
            <person name="Buyck B."/>
            <person name="Bense V."/>
            <person name="Catcheside P."/>
            <person name="Chovatia M."/>
            <person name="Cooper J."/>
            <person name="Damon W."/>
            <person name="Desjardin D."/>
            <person name="Finy P."/>
            <person name="Geml J."/>
            <person name="Haridas S."/>
            <person name="Hughes K."/>
            <person name="Justo A."/>
            <person name="Karasinski D."/>
            <person name="Kautmanova I."/>
            <person name="Kiss B."/>
            <person name="Kocsube S."/>
            <person name="Kotiranta H."/>
            <person name="LaButti K.M."/>
            <person name="Lechner B.E."/>
            <person name="Liimatainen K."/>
            <person name="Lipzen A."/>
            <person name="Lukacs Z."/>
            <person name="Mihaltcheva S."/>
            <person name="Morgado L.N."/>
            <person name="Niskanen T."/>
            <person name="Noordeloos M.E."/>
            <person name="Ohm R.A."/>
            <person name="Ortiz-Santana B."/>
            <person name="Ovrebo C."/>
            <person name="Racz N."/>
            <person name="Riley R."/>
            <person name="Savchenko A."/>
            <person name="Shiryaev A."/>
            <person name="Soop K."/>
            <person name="Spirin V."/>
            <person name="Szebenyi C."/>
            <person name="Tomsovsky M."/>
            <person name="Tulloss R.E."/>
            <person name="Uehling J."/>
            <person name="Grigoriev I.V."/>
            <person name="Vagvolgyi C."/>
            <person name="Papp T."/>
            <person name="Martin F.M."/>
            <person name="Miettinen O."/>
            <person name="Hibbett D.S."/>
            <person name="Nagy L.G."/>
        </authorList>
    </citation>
    <scope>NUCLEOTIDE SEQUENCE [LARGE SCALE GENOMIC DNA]</scope>
    <source>
        <strain evidence="2 3">HHB13444</strain>
    </source>
</reference>
<feature type="compositionally biased region" description="Basic residues" evidence="1">
    <location>
        <begin position="35"/>
        <end position="52"/>
    </location>
</feature>
<keyword evidence="3" id="KW-1185">Reference proteome</keyword>